<keyword evidence="3" id="KW-1185">Reference proteome</keyword>
<reference evidence="2 3" key="1">
    <citation type="submission" date="2020-01" db="EMBL/GenBank/DDBJ databases">
        <authorList>
            <person name="Lee S.D."/>
        </authorList>
    </citation>
    <scope>NUCLEOTIDE SEQUENCE [LARGE SCALE GENOMIC DNA]</scope>
    <source>
        <strain evidence="2 3">SAP-1</strain>
    </source>
</reference>
<accession>A0A848MC00</accession>
<comment type="caution">
    <text evidence="2">The sequence shown here is derived from an EMBL/GenBank/DDBJ whole genome shotgun (WGS) entry which is preliminary data.</text>
</comment>
<feature type="region of interest" description="Disordered" evidence="1">
    <location>
        <begin position="37"/>
        <end position="56"/>
    </location>
</feature>
<reference evidence="2 3" key="2">
    <citation type="submission" date="2020-06" db="EMBL/GenBank/DDBJ databases">
        <title>Polyphasic characterization of a Rahnella strain isolated from tree sap.</title>
        <authorList>
            <person name="Kim I.S."/>
        </authorList>
    </citation>
    <scope>NUCLEOTIDE SEQUENCE [LARGE SCALE GENOMIC DNA]</scope>
    <source>
        <strain evidence="2 3">SAP-1</strain>
    </source>
</reference>
<evidence type="ECO:0000256" key="1">
    <source>
        <dbReference type="SAM" id="MobiDB-lite"/>
    </source>
</evidence>
<dbReference type="Proteomes" id="UP000585363">
    <property type="component" value="Unassembled WGS sequence"/>
</dbReference>
<sequence length="56" mass="6228">MADAFNGPPGIVMRMAGDQFSKLFHHIQSIKHQLADVDGLAPNPHHRRNHFLPDSG</sequence>
<gene>
    <name evidence="2" type="ORF">GW590_02655</name>
</gene>
<organism evidence="2 3">
    <name type="scientific">Rouxiella aceris</name>
    <dbReference type="NCBI Taxonomy" id="2703884"/>
    <lineage>
        <taxon>Bacteria</taxon>
        <taxon>Pseudomonadati</taxon>
        <taxon>Pseudomonadota</taxon>
        <taxon>Gammaproteobacteria</taxon>
        <taxon>Enterobacterales</taxon>
        <taxon>Yersiniaceae</taxon>
        <taxon>Rouxiella</taxon>
    </lineage>
</organism>
<proteinExistence type="predicted"/>
<dbReference type="AlphaFoldDB" id="A0A848MC00"/>
<evidence type="ECO:0000313" key="2">
    <source>
        <dbReference type="EMBL" id="NMP25778.1"/>
    </source>
</evidence>
<protein>
    <submittedName>
        <fullName evidence="2">Uncharacterized protein</fullName>
    </submittedName>
</protein>
<dbReference type="EMBL" id="JAADJU010000001">
    <property type="protein sequence ID" value="NMP25778.1"/>
    <property type="molecule type" value="Genomic_DNA"/>
</dbReference>
<name>A0A848MC00_9GAMM</name>
<evidence type="ECO:0000313" key="3">
    <source>
        <dbReference type="Proteomes" id="UP000585363"/>
    </source>
</evidence>